<gene>
    <name evidence="3" type="ORF">EDB81DRAFT_259286</name>
</gene>
<dbReference type="PANTHER" id="PTHR38788:SF3">
    <property type="entry name" value="CLR5 DOMAIN-CONTAINING PROTEIN"/>
    <property type="match status" value="1"/>
</dbReference>
<sequence>MTDTAASIARRPKGRQRPGRSSRITDLTWDFYKPLLCNLYQSYTLAVVMALMKQKFDFTPSKRQYGYRFEKWGIRKYNSAEKQGLTRNLPELDKLINDPVISDFFNTLSPDLISPNHASGSFLDVPDSAGGNFGNAANAMSDISATTSPSTDSDADASFFDGDTAVEDPPSPPRTPNPGISYPWGPADEAKKLVADFFSAMSDDQNASEMYSDLFQVLSMSSSPLYNAKNLIVTSFARVAQNPRDAKRAQQLLSRYRDSIRTRGYDRPFLFSMLDCNLQESDETLQTSATHRRVCDTIRKVLKDDDTELGDIPHNFSAIDLVTYHFLSSALEVYEKTLNTNGQLPALSSEALLHTYVYRQPLADTIRIGGTSPLRICIDWCARQLKLKHTVPAEVASIQCTDAQRQWCDNIHLFCTLWHSMLLQVQNGTPPVWYGPCESALGISPAELLVTVCWMIGSEVETDSTNDILKRADTVLDTMTRLSEGRIWLKFLRTFTWMNKLVDTDDDDKAFEATVLQHCRRYIVATLNVDLPFPAKPVVDTPGCHYLDEMEPFSPSDSLNSFFVFDHMEL</sequence>
<dbReference type="InterPro" id="IPR025676">
    <property type="entry name" value="Clr5_dom"/>
</dbReference>
<name>A0A9P9FKI6_9HYPO</name>
<dbReference type="AlphaFoldDB" id="A0A9P9FKI6"/>
<feature type="region of interest" description="Disordered" evidence="1">
    <location>
        <begin position="1"/>
        <end position="21"/>
    </location>
</feature>
<feature type="compositionally biased region" description="Low complexity" evidence="1">
    <location>
        <begin position="144"/>
        <end position="163"/>
    </location>
</feature>
<dbReference type="Proteomes" id="UP000738349">
    <property type="component" value="Unassembled WGS sequence"/>
</dbReference>
<evidence type="ECO:0000313" key="3">
    <source>
        <dbReference type="EMBL" id="KAH7165604.1"/>
    </source>
</evidence>
<protein>
    <recommendedName>
        <fullName evidence="2">Clr5 domain-containing protein</fullName>
    </recommendedName>
</protein>
<organism evidence="3 4">
    <name type="scientific">Dactylonectria macrodidyma</name>
    <dbReference type="NCBI Taxonomy" id="307937"/>
    <lineage>
        <taxon>Eukaryota</taxon>
        <taxon>Fungi</taxon>
        <taxon>Dikarya</taxon>
        <taxon>Ascomycota</taxon>
        <taxon>Pezizomycotina</taxon>
        <taxon>Sordariomycetes</taxon>
        <taxon>Hypocreomycetidae</taxon>
        <taxon>Hypocreales</taxon>
        <taxon>Nectriaceae</taxon>
        <taxon>Dactylonectria</taxon>
    </lineage>
</organism>
<proteinExistence type="predicted"/>
<feature type="domain" description="Clr5" evidence="2">
    <location>
        <begin position="28"/>
        <end position="76"/>
    </location>
</feature>
<dbReference type="OrthoDB" id="5083163at2759"/>
<reference evidence="3" key="1">
    <citation type="journal article" date="2021" name="Nat. Commun.">
        <title>Genetic determinants of endophytism in the Arabidopsis root mycobiome.</title>
        <authorList>
            <person name="Mesny F."/>
            <person name="Miyauchi S."/>
            <person name="Thiergart T."/>
            <person name="Pickel B."/>
            <person name="Atanasova L."/>
            <person name="Karlsson M."/>
            <person name="Huettel B."/>
            <person name="Barry K.W."/>
            <person name="Haridas S."/>
            <person name="Chen C."/>
            <person name="Bauer D."/>
            <person name="Andreopoulos W."/>
            <person name="Pangilinan J."/>
            <person name="LaButti K."/>
            <person name="Riley R."/>
            <person name="Lipzen A."/>
            <person name="Clum A."/>
            <person name="Drula E."/>
            <person name="Henrissat B."/>
            <person name="Kohler A."/>
            <person name="Grigoriev I.V."/>
            <person name="Martin F.M."/>
            <person name="Hacquard S."/>
        </authorList>
    </citation>
    <scope>NUCLEOTIDE SEQUENCE</scope>
    <source>
        <strain evidence="3">MPI-CAGE-AT-0147</strain>
    </source>
</reference>
<evidence type="ECO:0000256" key="1">
    <source>
        <dbReference type="SAM" id="MobiDB-lite"/>
    </source>
</evidence>
<comment type="caution">
    <text evidence="3">The sequence shown here is derived from an EMBL/GenBank/DDBJ whole genome shotgun (WGS) entry which is preliminary data.</text>
</comment>
<evidence type="ECO:0000259" key="2">
    <source>
        <dbReference type="Pfam" id="PF14420"/>
    </source>
</evidence>
<feature type="region of interest" description="Disordered" evidence="1">
    <location>
        <begin position="144"/>
        <end position="178"/>
    </location>
</feature>
<dbReference type="EMBL" id="JAGMUV010000003">
    <property type="protein sequence ID" value="KAH7165604.1"/>
    <property type="molecule type" value="Genomic_DNA"/>
</dbReference>
<dbReference type="Pfam" id="PF14420">
    <property type="entry name" value="Clr5"/>
    <property type="match status" value="1"/>
</dbReference>
<dbReference type="PANTHER" id="PTHR38788">
    <property type="entry name" value="CLR5 DOMAIN-CONTAINING PROTEIN"/>
    <property type="match status" value="1"/>
</dbReference>
<evidence type="ECO:0000313" key="4">
    <source>
        <dbReference type="Proteomes" id="UP000738349"/>
    </source>
</evidence>
<keyword evidence="4" id="KW-1185">Reference proteome</keyword>
<feature type="compositionally biased region" description="Basic residues" evidence="1">
    <location>
        <begin position="10"/>
        <end position="20"/>
    </location>
</feature>
<accession>A0A9P9FKI6</accession>